<keyword evidence="9" id="KW-1185">Reference proteome</keyword>
<dbReference type="GO" id="GO:0006508">
    <property type="term" value="P:proteolysis"/>
    <property type="evidence" value="ECO:0007669"/>
    <property type="project" value="UniProtKB-KW"/>
</dbReference>
<dbReference type="OrthoDB" id="422771at2759"/>
<dbReference type="Pfam" id="PF00665">
    <property type="entry name" value="rve"/>
    <property type="match status" value="1"/>
</dbReference>
<feature type="domain" description="Integrase catalytic" evidence="7">
    <location>
        <begin position="503"/>
        <end position="679"/>
    </location>
</feature>
<accession>A0A8T2BFD0</accession>
<dbReference type="EMBL" id="JAEFBJ010000008">
    <property type="protein sequence ID" value="KAG7583874.1"/>
    <property type="molecule type" value="Genomic_DNA"/>
</dbReference>
<evidence type="ECO:0000313" key="9">
    <source>
        <dbReference type="Proteomes" id="UP000694251"/>
    </source>
</evidence>
<dbReference type="Proteomes" id="UP000694251">
    <property type="component" value="Chromosome 8"/>
</dbReference>
<keyword evidence="2" id="KW-0479">Metal-binding</keyword>
<reference evidence="8 9" key="1">
    <citation type="submission" date="2020-12" db="EMBL/GenBank/DDBJ databases">
        <title>Concerted genomic and epigenomic changes stabilize Arabidopsis allopolyploids.</title>
        <authorList>
            <person name="Chen Z."/>
        </authorList>
    </citation>
    <scope>NUCLEOTIDE SEQUENCE [LARGE SCALE GENOMIC DNA]</scope>
    <source>
        <strain evidence="8">As9502</strain>
        <tissue evidence="8">Leaf</tissue>
    </source>
</reference>
<dbReference type="SMART" id="SM00343">
    <property type="entry name" value="ZnF_C2HC"/>
    <property type="match status" value="1"/>
</dbReference>
<dbReference type="Pfam" id="PF07727">
    <property type="entry name" value="RVT_2"/>
    <property type="match status" value="1"/>
</dbReference>
<name>A0A8T2BFD0_ARASU</name>
<sequence>MGDIIPIGERLKEGVSSTSIQYPMLNSSNYTVWAIRMKSCLRVHKAWDIIGTETTDVDKNDIALALLFQSIPESLVLQLGKLSTAKQVWEAIKTKNVGAERVKEARLQTLMAEFDRLKMKDTETIDGFAGKLSEISSKTAALGEKIEESKLVKKFLKSIPRKKYIHIVASLEQVLDLKKTSFEDIVGRLKVYEERIFDDDEIQEDHGKLMYTNVDTATNFSNREFSGDFRGRGRGGRFSYRGRGRGRNGGRDMSHITCFRCDKNGHFASNCPDRLLKLQEIQESEKNDNKDTTVADELMMHETVFLNEKHCVPSKFESDLDGENLWYLDNGASNHMTGDRRYFDKLDDSVTGKVRFGDDSRIDIKGKGTIAFVDLNGTPRSMTDVYYIPDLKSNIVSLGQATEAGCDIRLKGGYLTMHDREGRLLVKAERSKNRLYKVQMKLKDNACLYLTTLSETSKWHARMGHVNLATLKTMIDKELVQGAPNITLEKEICSSCLLGKQTRKMFPQATTYRATKKLELIHGDLCGPITPSTSAGNRYVFVLIDDYSRYMWTILLKEKSDAFCKFKNFKILVERESEEKIRTFRTDRGGEFVSLEFNSFCEESGIKRHLTAPYTPQQNGVVERRNRTMMEMTRSLLKHMHLPNYLWGEAIRHTTYLLNRVVSRSLKDMTPYECFRNKKPMVEHIRIFGCIAYAKVDKPHLKKLDDRSRILIHLGTEPGSKAYRLLDPQTRKIVVSRDVVFDETKGWEWKHGDSAKDCDGSFTITLNDSGNHGLQKENAETEQREVVTEQRGAETEQDKEREYFSESEGDVETEIIHEQEQVSEASNPSPPVLRRTERQINKPKYLEDYVLLAEEEGETLLLCLNNEPRNFDEAKKSKEWIHACEEEINSIEKFKVWNLVDLPHGAKPIGLKWVFKLKRNSDGSINKYKARLVAKGYVQQYGVDFEEVFAPVARIETIRLLIKLAASHGWEIHHLDVKTAFLHGELKENVYVFQPEGFEKKGSNDKVYKLNKALYGLRQAPRAWNNKLNHILLELQFIKCSKEPTVYRREAKEHLLIIAVYVDDLFVTGTSLEGINSFKAEMSSRFDMSDLGKLSYYLGIEVIQHTGGITLNQNRYALKILEEAGMSDCNMVHTPMDISLKLSKCENEKEVDATAYRKNVGCFRYLLHTRPDLSYCVGILSRYMQSPRESHATAMKQCLRYLKGTTTLGLFFNQCENIPKIVGYSDSSHNVDPDDGRSTAGYVFYLGDSPISWCSQKQETVAMSSCEAEFMGGTEAAKQAIWLQDILSEITGNNCEKVVIKIDNKSAIALTKNPVFHGRSKHIHRRYHFIRECVENGQIEVEHVPGSEQKADILTKALGRIKFREMRDLIGVQDLKEIESKLKGEFVGLSLVNEVRTCIGAMEERRCHDFSVEVRLYHWKGFNELEECGSDEVNLFKQHHRSDP</sequence>
<dbReference type="GO" id="GO:0008233">
    <property type="term" value="F:peptidase activity"/>
    <property type="evidence" value="ECO:0007669"/>
    <property type="project" value="UniProtKB-KW"/>
</dbReference>
<evidence type="ECO:0000256" key="5">
    <source>
        <dbReference type="SAM" id="MobiDB-lite"/>
    </source>
</evidence>
<dbReference type="GO" id="GO:0008270">
    <property type="term" value="F:zinc ion binding"/>
    <property type="evidence" value="ECO:0007669"/>
    <property type="project" value="UniProtKB-KW"/>
</dbReference>
<dbReference type="PROSITE" id="PS50994">
    <property type="entry name" value="INTEGRASE"/>
    <property type="match status" value="1"/>
</dbReference>
<evidence type="ECO:0000259" key="6">
    <source>
        <dbReference type="PROSITE" id="PS50158"/>
    </source>
</evidence>
<protein>
    <submittedName>
        <fullName evidence="8">Zinc finger CCHC-type superfamily</fullName>
    </submittedName>
</protein>
<dbReference type="InterPro" id="IPR025724">
    <property type="entry name" value="GAG-pre-integrase_dom"/>
</dbReference>
<dbReference type="Pfam" id="PF14223">
    <property type="entry name" value="Retrotran_gag_2"/>
    <property type="match status" value="1"/>
</dbReference>
<dbReference type="Pfam" id="PF00098">
    <property type="entry name" value="zf-CCHC"/>
    <property type="match status" value="1"/>
</dbReference>
<dbReference type="InterPro" id="IPR001878">
    <property type="entry name" value="Znf_CCHC"/>
</dbReference>
<dbReference type="Pfam" id="PF13976">
    <property type="entry name" value="gag_pre-integrs"/>
    <property type="match status" value="1"/>
</dbReference>
<feature type="domain" description="CCHC-type" evidence="6">
    <location>
        <begin position="258"/>
        <end position="273"/>
    </location>
</feature>
<dbReference type="PANTHER" id="PTHR42648">
    <property type="entry name" value="TRANSPOSASE, PUTATIVE-RELATED"/>
    <property type="match status" value="1"/>
</dbReference>
<dbReference type="InterPro" id="IPR013103">
    <property type="entry name" value="RVT_2"/>
</dbReference>
<dbReference type="GO" id="GO:0003676">
    <property type="term" value="F:nucleic acid binding"/>
    <property type="evidence" value="ECO:0007669"/>
    <property type="project" value="InterPro"/>
</dbReference>
<feature type="compositionally biased region" description="Basic and acidic residues" evidence="5">
    <location>
        <begin position="774"/>
        <end position="804"/>
    </location>
</feature>
<organism evidence="8 9">
    <name type="scientific">Arabidopsis suecica</name>
    <name type="common">Swedish thale-cress</name>
    <name type="synonym">Cardaminopsis suecica</name>
    <dbReference type="NCBI Taxonomy" id="45249"/>
    <lineage>
        <taxon>Eukaryota</taxon>
        <taxon>Viridiplantae</taxon>
        <taxon>Streptophyta</taxon>
        <taxon>Embryophyta</taxon>
        <taxon>Tracheophyta</taxon>
        <taxon>Spermatophyta</taxon>
        <taxon>Magnoliopsida</taxon>
        <taxon>eudicotyledons</taxon>
        <taxon>Gunneridae</taxon>
        <taxon>Pentapetalae</taxon>
        <taxon>rosids</taxon>
        <taxon>malvids</taxon>
        <taxon>Brassicales</taxon>
        <taxon>Brassicaceae</taxon>
        <taxon>Camelineae</taxon>
        <taxon>Arabidopsis</taxon>
    </lineage>
</organism>
<dbReference type="PANTHER" id="PTHR42648:SF25">
    <property type="entry name" value="RNA-DIRECTED DNA POLYMERASE"/>
    <property type="match status" value="1"/>
</dbReference>
<dbReference type="Pfam" id="PF22936">
    <property type="entry name" value="Pol_BBD"/>
    <property type="match status" value="1"/>
</dbReference>
<evidence type="ECO:0000256" key="1">
    <source>
        <dbReference type="ARBA" id="ARBA00022670"/>
    </source>
</evidence>
<dbReference type="InterPro" id="IPR057670">
    <property type="entry name" value="SH3_retrovirus"/>
</dbReference>
<comment type="caution">
    <text evidence="8">The sequence shown here is derived from an EMBL/GenBank/DDBJ whole genome shotgun (WGS) entry which is preliminary data.</text>
</comment>
<keyword evidence="4" id="KW-0862">Zinc</keyword>
<evidence type="ECO:0000256" key="3">
    <source>
        <dbReference type="ARBA" id="ARBA00022801"/>
    </source>
</evidence>
<dbReference type="InterPro" id="IPR054722">
    <property type="entry name" value="PolX-like_BBD"/>
</dbReference>
<dbReference type="InterPro" id="IPR001584">
    <property type="entry name" value="Integrase_cat-core"/>
</dbReference>
<dbReference type="InterPro" id="IPR039537">
    <property type="entry name" value="Retrotran_Ty1/copia-like"/>
</dbReference>
<keyword evidence="1" id="KW-0645">Protease</keyword>
<keyword evidence="3" id="KW-0378">Hydrolase</keyword>
<keyword evidence="4" id="KW-0863">Zinc-finger</keyword>
<dbReference type="PROSITE" id="PS50158">
    <property type="entry name" value="ZF_CCHC"/>
    <property type="match status" value="1"/>
</dbReference>
<dbReference type="CDD" id="cd09272">
    <property type="entry name" value="RNase_HI_RT_Ty1"/>
    <property type="match status" value="1"/>
</dbReference>
<evidence type="ECO:0000256" key="4">
    <source>
        <dbReference type="PROSITE-ProRule" id="PRU00047"/>
    </source>
</evidence>
<gene>
    <name evidence="8" type="ORF">ISN44_As08g033710</name>
</gene>
<evidence type="ECO:0000256" key="2">
    <source>
        <dbReference type="ARBA" id="ARBA00022723"/>
    </source>
</evidence>
<proteinExistence type="predicted"/>
<dbReference type="GO" id="GO:0015074">
    <property type="term" value="P:DNA integration"/>
    <property type="evidence" value="ECO:0007669"/>
    <property type="project" value="InterPro"/>
</dbReference>
<evidence type="ECO:0000313" key="8">
    <source>
        <dbReference type="EMBL" id="KAG7583874.1"/>
    </source>
</evidence>
<dbReference type="Pfam" id="PF25597">
    <property type="entry name" value="SH3_retrovirus"/>
    <property type="match status" value="1"/>
</dbReference>
<evidence type="ECO:0000259" key="7">
    <source>
        <dbReference type="PROSITE" id="PS50994"/>
    </source>
</evidence>
<feature type="region of interest" description="Disordered" evidence="5">
    <location>
        <begin position="769"/>
        <end position="812"/>
    </location>
</feature>